<gene>
    <name evidence="1" type="ORF">CFter6_1295</name>
</gene>
<dbReference type="Proteomes" id="UP000072421">
    <property type="component" value="Chromosome"/>
</dbReference>
<reference evidence="1 2" key="1">
    <citation type="submission" date="2015-11" db="EMBL/GenBank/DDBJ databases">
        <title>Exploring the genomic traits of fungus-feeding bacterial genus Collimonas.</title>
        <authorList>
            <person name="Song C."/>
            <person name="Schmidt R."/>
            <person name="de Jager V."/>
            <person name="Krzyzanowska D."/>
            <person name="Jongedijk E."/>
            <person name="Cankar K."/>
            <person name="Beekwilder J."/>
            <person name="van Veen A."/>
            <person name="de Boer W."/>
            <person name="van Veen J.A."/>
            <person name="Garbeva P."/>
        </authorList>
    </citation>
    <scope>NUCLEOTIDE SEQUENCE [LARGE SCALE GENOMIC DNA]</scope>
    <source>
        <strain evidence="1 2">Ter6</strain>
    </source>
</reference>
<sequence length="48" mass="5664">MVKKSMGTITKVFKFLEHNHQWNEAFQAAEYKKCLTHCVDGRISWASY</sequence>
<accession>A0A127P8B9</accession>
<evidence type="ECO:0000313" key="2">
    <source>
        <dbReference type="Proteomes" id="UP000072421"/>
    </source>
</evidence>
<organism evidence="1">
    <name type="scientific">Collimonas fungivorans</name>
    <dbReference type="NCBI Taxonomy" id="158899"/>
    <lineage>
        <taxon>Bacteria</taxon>
        <taxon>Pseudomonadati</taxon>
        <taxon>Pseudomonadota</taxon>
        <taxon>Betaproteobacteria</taxon>
        <taxon>Burkholderiales</taxon>
        <taxon>Oxalobacteraceae</taxon>
        <taxon>Collimonas</taxon>
    </lineage>
</organism>
<name>A0A127P8B9_9BURK</name>
<proteinExistence type="predicted"/>
<evidence type="ECO:0000313" key="1">
    <source>
        <dbReference type="EMBL" id="AMO94007.1"/>
    </source>
</evidence>
<dbReference type="EMBL" id="CP013232">
    <property type="protein sequence ID" value="AMO94007.1"/>
    <property type="molecule type" value="Genomic_DNA"/>
</dbReference>
<protein>
    <submittedName>
        <fullName evidence="1">Uncharacterized protein</fullName>
    </submittedName>
</protein>
<dbReference type="AlphaFoldDB" id="A0A127P8B9"/>
<dbReference type="PATRIC" id="fig|158899.10.peg.1306"/>